<dbReference type="Gene3D" id="3.40.50.300">
    <property type="entry name" value="P-loop containing nucleotide triphosphate hydrolases"/>
    <property type="match status" value="1"/>
</dbReference>
<feature type="domain" description="Septin-type G" evidence="3">
    <location>
        <begin position="182"/>
        <end position="461"/>
    </location>
</feature>
<evidence type="ECO:0000313" key="4">
    <source>
        <dbReference type="EMBL" id="KAI6779514.1"/>
    </source>
</evidence>
<dbReference type="InterPro" id="IPR030379">
    <property type="entry name" value="G_SEPTIN_dom"/>
</dbReference>
<evidence type="ECO:0000256" key="2">
    <source>
        <dbReference type="SAM" id="MobiDB-lite"/>
    </source>
</evidence>
<feature type="region of interest" description="Disordered" evidence="2">
    <location>
        <begin position="1"/>
        <end position="22"/>
    </location>
</feature>
<keyword evidence="1" id="KW-0547">Nucleotide-binding</keyword>
<dbReference type="InterPro" id="IPR027417">
    <property type="entry name" value="P-loop_NTPase"/>
</dbReference>
<dbReference type="Pfam" id="PF00735">
    <property type="entry name" value="Septin"/>
    <property type="match status" value="1"/>
</dbReference>
<dbReference type="PANTHER" id="PTHR18884">
    <property type="entry name" value="SEPTIN"/>
    <property type="match status" value="1"/>
</dbReference>
<gene>
    <name evidence="4" type="ORF">J7T54_002782</name>
</gene>
<dbReference type="GO" id="GO:0005525">
    <property type="term" value="F:GTP binding"/>
    <property type="evidence" value="ECO:0007669"/>
    <property type="project" value="UniProtKB-KW"/>
</dbReference>
<proteinExistence type="inferred from homology"/>
<feature type="region of interest" description="Disordered" evidence="2">
    <location>
        <begin position="141"/>
        <end position="160"/>
    </location>
</feature>
<evidence type="ECO:0000256" key="1">
    <source>
        <dbReference type="RuleBase" id="RU004560"/>
    </source>
</evidence>
<dbReference type="RefSeq" id="XP_051360370.1">
    <property type="nucleotide sequence ID" value="XM_051508490.1"/>
</dbReference>
<evidence type="ECO:0000259" key="3">
    <source>
        <dbReference type="PROSITE" id="PS51719"/>
    </source>
</evidence>
<evidence type="ECO:0000313" key="5">
    <source>
        <dbReference type="Proteomes" id="UP001055219"/>
    </source>
</evidence>
<accession>A0A9P9XX75</accession>
<keyword evidence="5" id="KW-1185">Reference proteome</keyword>
<dbReference type="EMBL" id="JAGIXG020000045">
    <property type="protein sequence ID" value="KAI6779514.1"/>
    <property type="molecule type" value="Genomic_DNA"/>
</dbReference>
<dbReference type="PROSITE" id="PS51719">
    <property type="entry name" value="G_SEPTIN"/>
    <property type="match status" value="1"/>
</dbReference>
<dbReference type="SUPFAM" id="SSF52540">
    <property type="entry name" value="P-loop containing nucleoside triphosphate hydrolases"/>
    <property type="match status" value="1"/>
</dbReference>
<reference evidence="4" key="1">
    <citation type="journal article" date="2021" name="J Fungi (Basel)">
        <title>Genomic and Metabolomic Analyses of the Marine Fungus Emericellopsis cladophorae: Insights into Saltwater Adaptability Mechanisms and Its Biosynthetic Potential.</title>
        <authorList>
            <person name="Goncalves M.F.M."/>
            <person name="Hilario S."/>
            <person name="Van de Peer Y."/>
            <person name="Esteves A.C."/>
            <person name="Alves A."/>
        </authorList>
    </citation>
    <scope>NUCLEOTIDE SEQUENCE</scope>
    <source>
        <strain evidence="4">MUM 19.33</strain>
    </source>
</reference>
<dbReference type="OrthoDB" id="4150765at2759"/>
<comment type="caution">
    <text evidence="4">The sequence shown here is derived from an EMBL/GenBank/DDBJ whole genome shotgun (WGS) entry which is preliminary data.</text>
</comment>
<sequence length="581" mass="63131">MRPTPGMANRRERGGDTEEEALLATPTANLACFITTEAALDVAEDDSGPSPFQSTYPRRKASFESPTHASRSRWPSPTPTGDSIASLSSSALDTEYEGITTQDHSPMVADSALAAMSEAPSLVSGVSSRRQSVGELPRSVLDGASSFAPSPTGSSGSHRAPQLIMPSLSVPQRRPFSEAGRSVGKLKLLVAGQPGIGKTSLVQAIAHSCEHIVHMNPVASAADDTFSEIWASTRPRPWWQGDPSALAPSRKRRRSSATASQVLDRNICFVVKSAFYKTHSHMAEAEYADAHVAPLLEKTISDSDLSTLLSTGGESNVDAVLYLIAHTGLEIRDIECITSLQQKTNVIPLLARADELDDDAISAAKDLICQQIQEQGLDCFSFCSPENAMDNVPIFAVSSATRVDHSMMDASVLMSSGYIQPLVPTDLESLVQNIFTAEGCAWLRHSTAGKCVRWRRERIQNAGLRMALTHRDPSRCAISPVLTVNPFARRYWDRVELSNWAQGLRHSLEAERHHRAVAQQLLDDISKQSVRPRDMVARPKDEVAPQRVRARDPADLVHQDPLGLLDLWPVLSARDGGQVTG</sequence>
<feature type="compositionally biased region" description="Polar residues" evidence="2">
    <location>
        <begin position="147"/>
        <end position="157"/>
    </location>
</feature>
<feature type="region of interest" description="Disordered" evidence="2">
    <location>
        <begin position="41"/>
        <end position="86"/>
    </location>
</feature>
<keyword evidence="1" id="KW-0342">GTP-binding</keyword>
<dbReference type="GeneID" id="75829290"/>
<organism evidence="4 5">
    <name type="scientific">Emericellopsis cladophorae</name>
    <dbReference type="NCBI Taxonomy" id="2686198"/>
    <lineage>
        <taxon>Eukaryota</taxon>
        <taxon>Fungi</taxon>
        <taxon>Dikarya</taxon>
        <taxon>Ascomycota</taxon>
        <taxon>Pezizomycotina</taxon>
        <taxon>Sordariomycetes</taxon>
        <taxon>Hypocreomycetidae</taxon>
        <taxon>Hypocreales</taxon>
        <taxon>Bionectriaceae</taxon>
        <taxon>Emericellopsis</taxon>
    </lineage>
</organism>
<dbReference type="AlphaFoldDB" id="A0A9P9XX75"/>
<comment type="similarity">
    <text evidence="1">Belongs to the TRAFAC class TrmE-Era-EngA-EngB-Septin-like GTPase superfamily. Septin GTPase family.</text>
</comment>
<feature type="compositionally biased region" description="Polar residues" evidence="2">
    <location>
        <begin position="64"/>
        <end position="81"/>
    </location>
</feature>
<protein>
    <recommendedName>
        <fullName evidence="3">Septin-type G domain-containing protein</fullName>
    </recommendedName>
</protein>
<dbReference type="Proteomes" id="UP001055219">
    <property type="component" value="Unassembled WGS sequence"/>
</dbReference>
<name>A0A9P9XX75_9HYPO</name>
<reference evidence="4" key="2">
    <citation type="submission" date="2022-07" db="EMBL/GenBank/DDBJ databases">
        <authorList>
            <person name="Goncalves M.F.M."/>
            <person name="Hilario S."/>
            <person name="Van De Peer Y."/>
            <person name="Esteves A.C."/>
            <person name="Alves A."/>
        </authorList>
    </citation>
    <scope>NUCLEOTIDE SEQUENCE</scope>
    <source>
        <strain evidence="4">MUM 19.33</strain>
    </source>
</reference>